<evidence type="ECO:0008006" key="4">
    <source>
        <dbReference type="Google" id="ProtNLM"/>
    </source>
</evidence>
<dbReference type="SUPFAM" id="SSF55961">
    <property type="entry name" value="Bet v1-like"/>
    <property type="match status" value="1"/>
</dbReference>
<evidence type="ECO:0000313" key="2">
    <source>
        <dbReference type="EMBL" id="EDK46302.1"/>
    </source>
</evidence>
<protein>
    <recommendedName>
        <fullName evidence="4">Coenzyme Q-binding protein COQ10 START domain-containing protein</fullName>
    </recommendedName>
</protein>
<dbReference type="PANTHER" id="PTHR36166">
    <property type="entry name" value="CHROMOSOME 9, WHOLE GENOME SHOTGUN SEQUENCE"/>
    <property type="match status" value="1"/>
</dbReference>
<proteinExistence type="predicted"/>
<gene>
    <name evidence="2" type="ORF">LELG_04483</name>
</gene>
<dbReference type="Gene3D" id="3.30.530.20">
    <property type="match status" value="1"/>
</dbReference>
<dbReference type="OMA" id="NWNPFFV"/>
<keyword evidence="3" id="KW-1185">Reference proteome</keyword>
<dbReference type="AlphaFoldDB" id="A5E4E4"/>
<dbReference type="HOGENOM" id="CLU_069867_4_1_1"/>
<dbReference type="CDD" id="cd07822">
    <property type="entry name" value="SRPBCC_4"/>
    <property type="match status" value="1"/>
</dbReference>
<feature type="region of interest" description="Disordered" evidence="1">
    <location>
        <begin position="105"/>
        <end position="131"/>
    </location>
</feature>
<evidence type="ECO:0000313" key="3">
    <source>
        <dbReference type="Proteomes" id="UP000001996"/>
    </source>
</evidence>
<dbReference type="VEuPathDB" id="FungiDB:LELG_04483"/>
<evidence type="ECO:0000256" key="1">
    <source>
        <dbReference type="SAM" id="MobiDB-lite"/>
    </source>
</evidence>
<dbReference type="InterPro" id="IPR023393">
    <property type="entry name" value="START-like_dom_sf"/>
</dbReference>
<reference evidence="2 3" key="1">
    <citation type="journal article" date="2009" name="Nature">
        <title>Evolution of pathogenicity and sexual reproduction in eight Candida genomes.</title>
        <authorList>
            <person name="Butler G."/>
            <person name="Rasmussen M.D."/>
            <person name="Lin M.F."/>
            <person name="Santos M.A."/>
            <person name="Sakthikumar S."/>
            <person name="Munro C.A."/>
            <person name="Rheinbay E."/>
            <person name="Grabherr M."/>
            <person name="Forche A."/>
            <person name="Reedy J.L."/>
            <person name="Agrafioti I."/>
            <person name="Arnaud M.B."/>
            <person name="Bates S."/>
            <person name="Brown A.J."/>
            <person name="Brunke S."/>
            <person name="Costanzo M.C."/>
            <person name="Fitzpatrick D.A."/>
            <person name="de Groot P.W."/>
            <person name="Harris D."/>
            <person name="Hoyer L.L."/>
            <person name="Hube B."/>
            <person name="Klis F.M."/>
            <person name="Kodira C."/>
            <person name="Lennard N."/>
            <person name="Logue M.E."/>
            <person name="Martin R."/>
            <person name="Neiman A.M."/>
            <person name="Nikolaou E."/>
            <person name="Quail M.A."/>
            <person name="Quinn J."/>
            <person name="Santos M.C."/>
            <person name="Schmitzberger F.F."/>
            <person name="Sherlock G."/>
            <person name="Shah P."/>
            <person name="Silverstein K.A."/>
            <person name="Skrzypek M.S."/>
            <person name="Soll D."/>
            <person name="Staggs R."/>
            <person name="Stansfield I."/>
            <person name="Stumpf M.P."/>
            <person name="Sudbery P.E."/>
            <person name="Srikantha T."/>
            <person name="Zeng Q."/>
            <person name="Berman J."/>
            <person name="Berriman M."/>
            <person name="Heitman J."/>
            <person name="Gow N.A."/>
            <person name="Lorenz M.C."/>
            <person name="Birren B.W."/>
            <person name="Kellis M."/>
            <person name="Cuomo C.A."/>
        </authorList>
    </citation>
    <scope>NUCLEOTIDE SEQUENCE [LARGE SCALE GENOMIC DNA]</scope>
    <source>
        <strain evidence="3">ATCC 11503 / BCRC 21390 / CBS 2605 / JCM 1781 / NBRC 1676 / NRRL YB-4239</strain>
    </source>
</reference>
<sequence length="197" mass="23036">MTHIETHIIIDAPPEKVRDVLFNYQDYKNWNPFFVSFQKYTNTKVPELHVGDELQIDMKLKDTHHTSTMYPKILEKTDYKLKWKGVLLSAWVFYGVHTFEIDPLNDEEEEEEEDNDSNKDDDNDASLVKHKDSHVHQVKTARAKSATKTAQKTIFGQLEQFGGLLVYVLQILGVYRKTQESFKLFNEALKEQVEKSL</sequence>
<dbReference type="Proteomes" id="UP000001996">
    <property type="component" value="Unassembled WGS sequence"/>
</dbReference>
<dbReference type="eggNOG" id="ENOG502S64G">
    <property type="taxonomic scope" value="Eukaryota"/>
</dbReference>
<dbReference type="GeneID" id="5231476"/>
<dbReference type="PANTHER" id="PTHR36166:SF1">
    <property type="entry name" value="SRPBCC DOMAIN-CONTAINING PROTEIN"/>
    <property type="match status" value="1"/>
</dbReference>
<feature type="compositionally biased region" description="Acidic residues" evidence="1">
    <location>
        <begin position="105"/>
        <end position="124"/>
    </location>
</feature>
<accession>A5E4E4</accession>
<dbReference type="KEGG" id="lel:PVL30_004202"/>
<dbReference type="STRING" id="379508.A5E4E4"/>
<organism evidence="2 3">
    <name type="scientific">Lodderomyces elongisporus (strain ATCC 11503 / CBS 2605 / JCM 1781 / NBRC 1676 / NRRL YB-4239)</name>
    <name type="common">Yeast</name>
    <name type="synonym">Saccharomyces elongisporus</name>
    <dbReference type="NCBI Taxonomy" id="379508"/>
    <lineage>
        <taxon>Eukaryota</taxon>
        <taxon>Fungi</taxon>
        <taxon>Dikarya</taxon>
        <taxon>Ascomycota</taxon>
        <taxon>Saccharomycotina</taxon>
        <taxon>Pichiomycetes</taxon>
        <taxon>Debaryomycetaceae</taxon>
        <taxon>Candida/Lodderomyces clade</taxon>
        <taxon>Lodderomyces</taxon>
    </lineage>
</organism>
<dbReference type="EMBL" id="CH981529">
    <property type="protein sequence ID" value="EDK46302.1"/>
    <property type="molecule type" value="Genomic_DNA"/>
</dbReference>
<name>A5E4E4_LODEL</name>
<dbReference type="OrthoDB" id="509124at2759"/>
<dbReference type="InParanoid" id="A5E4E4"/>